<evidence type="ECO:0000313" key="3">
    <source>
        <dbReference type="EMBL" id="KAF9943652.1"/>
    </source>
</evidence>
<sequence>MPDRTAARQELIMAAVELDKKFSAEKGLPRVFTGKTPMNSASACLTNNGDKYFIPFKPEGSRSTHFRLAYQPVDFYTAVKEYNGWMEQLVERDWPLCFGIPKAGALLVNSFDDSQDHGAMKRSDSPPESKKRSADHGEIGQDFGSASGSSSANNINSSNNNYNNNNNSNSSSSSGSSSKKVKAENHSLQLNLQASLLESNNSSSGSREDSRVTDKMQRLDTHASSNFGGSPSCPSTPTRMTQQPAVTSSLSLEEAARNHKKAAYRLEDLDTRHVPTRLSDIVRVGVSTVPNADNGVFAVVDLPVGTPLGFYFGVPMTENEFDSLKDGVGMASQYSIMYHRTVLDATDESGQPYTDPQGMLYCPFHFMNEDPDGNVSFIAGSTVNQVICTTNRDVKAGEELL</sequence>
<feature type="compositionally biased region" description="Basic and acidic residues" evidence="1">
    <location>
        <begin position="116"/>
        <end position="139"/>
    </location>
</feature>
<accession>A0A9P6LUQ6</accession>
<proteinExistence type="predicted"/>
<dbReference type="CDD" id="cd08161">
    <property type="entry name" value="SET"/>
    <property type="match status" value="1"/>
</dbReference>
<evidence type="ECO:0000256" key="1">
    <source>
        <dbReference type="SAM" id="MobiDB-lite"/>
    </source>
</evidence>
<keyword evidence="4" id="KW-1185">Reference proteome</keyword>
<evidence type="ECO:0000313" key="4">
    <source>
        <dbReference type="Proteomes" id="UP000738359"/>
    </source>
</evidence>
<dbReference type="PROSITE" id="PS50280">
    <property type="entry name" value="SET"/>
    <property type="match status" value="1"/>
</dbReference>
<dbReference type="Proteomes" id="UP000738359">
    <property type="component" value="Unassembled WGS sequence"/>
</dbReference>
<feature type="compositionally biased region" description="Polar residues" evidence="1">
    <location>
        <begin position="222"/>
        <end position="247"/>
    </location>
</feature>
<reference evidence="3" key="1">
    <citation type="journal article" date="2020" name="Fungal Divers.">
        <title>Resolving the Mortierellaceae phylogeny through synthesis of multi-gene phylogenetics and phylogenomics.</title>
        <authorList>
            <person name="Vandepol N."/>
            <person name="Liber J."/>
            <person name="Desiro A."/>
            <person name="Na H."/>
            <person name="Kennedy M."/>
            <person name="Barry K."/>
            <person name="Grigoriev I.V."/>
            <person name="Miller A.N."/>
            <person name="O'Donnell K."/>
            <person name="Stajich J.E."/>
            <person name="Bonito G."/>
        </authorList>
    </citation>
    <scope>NUCLEOTIDE SEQUENCE</scope>
    <source>
        <strain evidence="3">CK1249</strain>
    </source>
</reference>
<name>A0A9P6LUQ6_MORAP</name>
<organism evidence="3 4">
    <name type="scientific">Mortierella alpina</name>
    <name type="common">Oleaginous fungus</name>
    <name type="synonym">Mortierella renispora</name>
    <dbReference type="NCBI Taxonomy" id="64518"/>
    <lineage>
        <taxon>Eukaryota</taxon>
        <taxon>Fungi</taxon>
        <taxon>Fungi incertae sedis</taxon>
        <taxon>Mucoromycota</taxon>
        <taxon>Mortierellomycotina</taxon>
        <taxon>Mortierellomycetes</taxon>
        <taxon>Mortierellales</taxon>
        <taxon>Mortierellaceae</taxon>
        <taxon>Mortierella</taxon>
    </lineage>
</organism>
<evidence type="ECO:0000259" key="2">
    <source>
        <dbReference type="PROSITE" id="PS50280"/>
    </source>
</evidence>
<dbReference type="OrthoDB" id="5560686at2759"/>
<feature type="region of interest" description="Disordered" evidence="1">
    <location>
        <begin position="221"/>
        <end position="247"/>
    </location>
</feature>
<dbReference type="SUPFAM" id="SSF82199">
    <property type="entry name" value="SET domain"/>
    <property type="match status" value="1"/>
</dbReference>
<dbReference type="Gene3D" id="2.170.270.10">
    <property type="entry name" value="SET domain"/>
    <property type="match status" value="1"/>
</dbReference>
<feature type="compositionally biased region" description="Low complexity" evidence="1">
    <location>
        <begin position="145"/>
        <end position="178"/>
    </location>
</feature>
<dbReference type="InterPro" id="IPR001214">
    <property type="entry name" value="SET_dom"/>
</dbReference>
<dbReference type="AlphaFoldDB" id="A0A9P6LUQ6"/>
<feature type="domain" description="SET" evidence="2">
    <location>
        <begin position="282"/>
        <end position="401"/>
    </location>
</feature>
<feature type="region of interest" description="Disordered" evidence="1">
    <location>
        <begin position="116"/>
        <end position="185"/>
    </location>
</feature>
<protein>
    <recommendedName>
        <fullName evidence="2">SET domain-containing protein</fullName>
    </recommendedName>
</protein>
<feature type="non-terminal residue" evidence="3">
    <location>
        <position position="401"/>
    </location>
</feature>
<dbReference type="EMBL" id="JAAAHY010003013">
    <property type="protein sequence ID" value="KAF9943652.1"/>
    <property type="molecule type" value="Genomic_DNA"/>
</dbReference>
<gene>
    <name evidence="3" type="ORF">BGZ70_005661</name>
</gene>
<comment type="caution">
    <text evidence="3">The sequence shown here is derived from an EMBL/GenBank/DDBJ whole genome shotgun (WGS) entry which is preliminary data.</text>
</comment>
<dbReference type="InterPro" id="IPR046341">
    <property type="entry name" value="SET_dom_sf"/>
</dbReference>